<dbReference type="InterPro" id="IPR034003">
    <property type="entry name" value="ABCG_PDR_2"/>
</dbReference>
<feature type="transmembrane region" description="Helical" evidence="11">
    <location>
        <begin position="1188"/>
        <end position="1206"/>
    </location>
</feature>
<keyword evidence="8 11" id="KW-1133">Transmembrane helix</keyword>
<keyword evidence="7" id="KW-0067">ATP-binding</keyword>
<feature type="transmembrane region" description="Helical" evidence="11">
    <location>
        <begin position="595"/>
        <end position="614"/>
    </location>
</feature>
<feature type="transmembrane region" description="Helical" evidence="11">
    <location>
        <begin position="518"/>
        <end position="539"/>
    </location>
</feature>
<dbReference type="PROSITE" id="PS00211">
    <property type="entry name" value="ABC_TRANSPORTER_1"/>
    <property type="match status" value="1"/>
</dbReference>
<evidence type="ECO:0000313" key="14">
    <source>
        <dbReference type="Proteomes" id="UP000182334"/>
    </source>
</evidence>
<dbReference type="InterPro" id="IPR034001">
    <property type="entry name" value="ABCG_PDR_1"/>
</dbReference>
<dbReference type="Pfam" id="PF14510">
    <property type="entry name" value="ABC_trans_N"/>
    <property type="match status" value="1"/>
</dbReference>
<feature type="region of interest" description="Disordered" evidence="10">
    <location>
        <begin position="783"/>
        <end position="806"/>
    </location>
</feature>
<dbReference type="InterPro" id="IPR043926">
    <property type="entry name" value="ABCG_dom"/>
</dbReference>
<gene>
    <name evidence="13" type="ORF">SAMEA4029010_CIC11G00000000277</name>
</gene>
<dbReference type="InterPro" id="IPR005285">
    <property type="entry name" value="Drug-R_PDR/CDR"/>
</dbReference>
<evidence type="ECO:0000256" key="3">
    <source>
        <dbReference type="ARBA" id="ARBA00022448"/>
    </source>
</evidence>
<dbReference type="InterPro" id="IPR003439">
    <property type="entry name" value="ABC_transporter-like_ATP-bd"/>
</dbReference>
<dbReference type="GO" id="GO:0016020">
    <property type="term" value="C:membrane"/>
    <property type="evidence" value="ECO:0007669"/>
    <property type="project" value="UniProtKB-SubCell"/>
</dbReference>
<evidence type="ECO:0000256" key="5">
    <source>
        <dbReference type="ARBA" id="ARBA00022737"/>
    </source>
</evidence>
<dbReference type="OrthoDB" id="245989at2759"/>
<name>A0A1L0D8I5_9ASCO</name>
<dbReference type="GO" id="GO:0140359">
    <property type="term" value="F:ABC-type transporter activity"/>
    <property type="evidence" value="ECO:0007669"/>
    <property type="project" value="InterPro"/>
</dbReference>
<evidence type="ECO:0000256" key="4">
    <source>
        <dbReference type="ARBA" id="ARBA00022692"/>
    </source>
</evidence>
<keyword evidence="4 11" id="KW-0812">Transmembrane</keyword>
<dbReference type="GO" id="GO:0005524">
    <property type="term" value="F:ATP binding"/>
    <property type="evidence" value="ECO:0007669"/>
    <property type="project" value="UniProtKB-KW"/>
</dbReference>
<evidence type="ECO:0000256" key="1">
    <source>
        <dbReference type="ARBA" id="ARBA00004141"/>
    </source>
</evidence>
<feature type="domain" description="ABC transporter" evidence="12">
    <location>
        <begin position="818"/>
        <end position="1062"/>
    </location>
</feature>
<dbReference type="Pfam" id="PF00005">
    <property type="entry name" value="ABC_tran"/>
    <property type="match status" value="2"/>
</dbReference>
<keyword evidence="5" id="KW-0677">Repeat</keyword>
<comment type="subcellular location">
    <subcellularLocation>
        <location evidence="1">Membrane</location>
        <topology evidence="1">Multi-pass membrane protein</topology>
    </subcellularLocation>
</comment>
<dbReference type="InterPro" id="IPR013525">
    <property type="entry name" value="ABC2_TM"/>
</dbReference>
<feature type="transmembrane region" description="Helical" evidence="11">
    <location>
        <begin position="1226"/>
        <end position="1254"/>
    </location>
</feature>
<evidence type="ECO:0000256" key="7">
    <source>
        <dbReference type="ARBA" id="ARBA00022840"/>
    </source>
</evidence>
<dbReference type="InterPro" id="IPR010929">
    <property type="entry name" value="PDR_CDR_ABC"/>
</dbReference>
<feature type="transmembrane region" description="Helical" evidence="11">
    <location>
        <begin position="1305"/>
        <end position="1327"/>
    </location>
</feature>
<sequence>MAEYEGFTPDVEDEIRSLARSFTQNSTTEADRLSLVRTISHMSQVPGSVPMDDVDQRLDPNSERFDLRFWVKNLRKLVTLEPDYYKPAQLGVAFKELRAYGLSSDFDFQTTFGNVLFKRLRLLLLTHQPSYIKNHKFDILKPMEGLCLPGEVTVILGRPGAGCSTFLKTIAAQTNGFNVDENSFLSYDGFSQKEISQNYRGEVVYCAETESHFPYLTVSETLDFAARLRTPKNRPKGISREVYARHISDVAMATYGLLAARNTKVGNDFVRGVSGGERKRVSIAEVYLSQASLQCWDNSTRGLDSATALEFIRALKTSASITKVTPLVAIYQCSQDAYDMFDNVILLYEGYQIYSGSATDAKRYFVDMGWECPARQTTADFLTSLTNPEQRNPQKGYENKVPRTPEEFYSRWRNSEERQALLERIDAYISSSEVKLSKARFEDHHHAAQTSHTKSSEPYTVSFPMQVRYLMWRNILRTKGNPSVSLFMIGGNICVSILITTQFQLLHFNTGSFYYRTAVLFFAVLFNGFCSLLEVFPLFEARPIVEKHRAYGLYRPAADAVASLITELPVKILTSLGFNLILYFGVNLRRHAGRFFFFLLMNFFITLTMSNLFRGIASCFKALEEAMAPASIFLFALIIFTGFVIPPRSMPGWCRWMNYLDPIAYAFESLIVNEFHGLHFPCSRMVPSGGAYPTSGNSTICATVGALPGETYLSGDRYVQLSFEYYNSHKWRNFGILIAFLIAFLIGYLLIAEFNRAEDKGGEILVFQRAALKKSRNLQKDLENGSGAGLKPEETVEDSTSSRQGDDGLQLALSKQIFHWRQLRYQVKIKSENRVILNNIDGWVKPGQITALMGASGAGKTTLLNALSDRLTSGEITDGTRMVNGNSLDASFQRSIGYVQQQDLHLETSTVREALRFSAYLRQPSFVSKKEKDEYVEQIIQLLDMEKYAAAVVGVPGEGLNVEQRKRLTIGVELVAKPELLLFLDEPTSGLDSETAWSICKLIRKLADHGVPILCTIHQPSAILMQDFDRLLFLQKGGQIVYFGDLGESCKTMIEYFEKYGAPRCPPTANPAEWMLEVIGAAPGSIAEQDYHQVWLNSTEYQDVQRELDNMETELIKIPKSDDPELLKSYAAPFWVQYKLVTKRVLEQYWRTPSYTMSKVLLGVVGSIFNGFAFFNEDNSLQGLQNQMFSVFMFLVVFVTLSHQYLPHFVAQRSLYEVRELPSKTFSWLTFIAAQITGEIPWNICLGTVSYFVWYYPIGMYHNAQDTNTVASRGATMWFTIVIFFVYSSTLSQLCISFLELAENAANLAILLFAICLNFCGVLVPYAKIPRFWKFMYRVNPFTYLVSVMLSTGLANSDVVCSERELLQFLPVGNYTCGEYMAPYMSVAGGYLVDNSTTGICKYCTAASTNVFLKSIGASFIHRWRDIGIFISFGAFNIIATIFLYWLTRVPKGSRHKLGSGKLKAKIEKVKVHLEK</sequence>
<dbReference type="PANTHER" id="PTHR19241">
    <property type="entry name" value="ATP-BINDING CASSETTE TRANSPORTER"/>
    <property type="match status" value="1"/>
</dbReference>
<dbReference type="Proteomes" id="UP000182334">
    <property type="component" value="Chromosome III"/>
</dbReference>
<feature type="transmembrane region" description="Helical" evidence="11">
    <location>
        <begin position="484"/>
        <end position="506"/>
    </location>
</feature>
<keyword evidence="3" id="KW-0813">Transport</keyword>
<dbReference type="CDD" id="cd03233">
    <property type="entry name" value="ABCG_PDR_domain1"/>
    <property type="match status" value="1"/>
</dbReference>
<feature type="transmembrane region" description="Helical" evidence="11">
    <location>
        <begin position="1157"/>
        <end position="1176"/>
    </location>
</feature>
<evidence type="ECO:0000256" key="10">
    <source>
        <dbReference type="SAM" id="MobiDB-lite"/>
    </source>
</evidence>
<feature type="transmembrane region" description="Helical" evidence="11">
    <location>
        <begin position="568"/>
        <end position="588"/>
    </location>
</feature>
<dbReference type="GO" id="GO:0016887">
    <property type="term" value="F:ATP hydrolysis activity"/>
    <property type="evidence" value="ECO:0007669"/>
    <property type="project" value="InterPro"/>
</dbReference>
<reference evidence="13 14" key="1">
    <citation type="submission" date="2016-10" db="EMBL/GenBank/DDBJ databases">
        <authorList>
            <person name="de Groot N.N."/>
        </authorList>
    </citation>
    <scope>NUCLEOTIDE SEQUENCE [LARGE SCALE GENOMIC DNA]</scope>
    <source>
        <strain evidence="13 14">CBS 141442</strain>
    </source>
</reference>
<proteinExistence type="inferred from homology"/>
<dbReference type="FunFam" id="3.40.50.300:FF:000054">
    <property type="entry name" value="ABC multidrug transporter atrF"/>
    <property type="match status" value="1"/>
</dbReference>
<dbReference type="CDD" id="cd03232">
    <property type="entry name" value="ABCG_PDR_domain2"/>
    <property type="match status" value="1"/>
</dbReference>
<evidence type="ECO:0000256" key="2">
    <source>
        <dbReference type="ARBA" id="ARBA00006012"/>
    </source>
</evidence>
<evidence type="ECO:0000256" key="11">
    <source>
        <dbReference type="SAM" id="Phobius"/>
    </source>
</evidence>
<evidence type="ECO:0000313" key="13">
    <source>
        <dbReference type="EMBL" id="SGZ52304.1"/>
    </source>
</evidence>
<dbReference type="Pfam" id="PF06422">
    <property type="entry name" value="PDR_CDR"/>
    <property type="match status" value="1"/>
</dbReference>
<keyword evidence="6" id="KW-0547">Nucleotide-binding</keyword>
<comment type="similarity">
    <text evidence="2">Belongs to the ABC transporter superfamily. ABCG family. PDR (TC 3.A.1.205) subfamily.</text>
</comment>
<feature type="domain" description="ABC transporter" evidence="12">
    <location>
        <begin position="120"/>
        <end position="374"/>
    </location>
</feature>
<dbReference type="InterPro" id="IPR003593">
    <property type="entry name" value="AAA+_ATPase"/>
</dbReference>
<dbReference type="PROSITE" id="PS50893">
    <property type="entry name" value="ABC_TRANSPORTER_2"/>
    <property type="match status" value="2"/>
</dbReference>
<dbReference type="SMART" id="SM00382">
    <property type="entry name" value="AAA"/>
    <property type="match status" value="2"/>
</dbReference>
<feature type="transmembrane region" description="Helical" evidence="11">
    <location>
        <begin position="1427"/>
        <end position="1447"/>
    </location>
</feature>
<feature type="transmembrane region" description="Helical" evidence="11">
    <location>
        <begin position="1275"/>
        <end position="1299"/>
    </location>
</feature>
<dbReference type="InterPro" id="IPR027417">
    <property type="entry name" value="P-loop_NTPase"/>
</dbReference>
<evidence type="ECO:0000256" key="9">
    <source>
        <dbReference type="ARBA" id="ARBA00023136"/>
    </source>
</evidence>
<dbReference type="Pfam" id="PF01061">
    <property type="entry name" value="ABC2_membrane"/>
    <property type="match status" value="2"/>
</dbReference>
<evidence type="ECO:0000256" key="6">
    <source>
        <dbReference type="ARBA" id="ARBA00022741"/>
    </source>
</evidence>
<feature type="transmembrane region" description="Helical" evidence="11">
    <location>
        <begin position="626"/>
        <end position="645"/>
    </location>
</feature>
<dbReference type="InterPro" id="IPR017871">
    <property type="entry name" value="ABC_transporter-like_CS"/>
</dbReference>
<dbReference type="STRING" id="45354.A0A1L0D8I5"/>
<dbReference type="Gene3D" id="3.40.50.300">
    <property type="entry name" value="P-loop containing nucleotide triphosphate hydrolases"/>
    <property type="match status" value="2"/>
</dbReference>
<dbReference type="InterPro" id="IPR029481">
    <property type="entry name" value="ABC_trans_N"/>
</dbReference>
<dbReference type="NCBIfam" id="TIGR00956">
    <property type="entry name" value="3a01205"/>
    <property type="match status" value="1"/>
</dbReference>
<dbReference type="Pfam" id="PF19055">
    <property type="entry name" value="ABC2_membrane_7"/>
    <property type="match status" value="1"/>
</dbReference>
<keyword evidence="14" id="KW-1185">Reference proteome</keyword>
<dbReference type="SUPFAM" id="SSF52540">
    <property type="entry name" value="P-loop containing nucleoside triphosphate hydrolases"/>
    <property type="match status" value="2"/>
</dbReference>
<feature type="transmembrane region" description="Helical" evidence="11">
    <location>
        <begin position="734"/>
        <end position="751"/>
    </location>
</feature>
<keyword evidence="9 11" id="KW-0472">Membrane</keyword>
<accession>A0A1L0D8I5</accession>
<organism evidence="13 14">
    <name type="scientific">Sungouiella intermedia</name>
    <dbReference type="NCBI Taxonomy" id="45354"/>
    <lineage>
        <taxon>Eukaryota</taxon>
        <taxon>Fungi</taxon>
        <taxon>Dikarya</taxon>
        <taxon>Ascomycota</taxon>
        <taxon>Saccharomycotina</taxon>
        <taxon>Pichiomycetes</taxon>
        <taxon>Metschnikowiaceae</taxon>
        <taxon>Sungouiella</taxon>
    </lineage>
</organism>
<dbReference type="GO" id="GO:1990961">
    <property type="term" value="P:xenobiotic detoxification by transmembrane export across the plasma membrane"/>
    <property type="evidence" value="ECO:0007669"/>
    <property type="project" value="InterPro"/>
</dbReference>
<protein>
    <submittedName>
        <fullName evidence="13">CIC11C00000000277</fullName>
    </submittedName>
</protein>
<evidence type="ECO:0000256" key="8">
    <source>
        <dbReference type="ARBA" id="ARBA00022989"/>
    </source>
</evidence>
<dbReference type="EMBL" id="LT635758">
    <property type="protein sequence ID" value="SGZ52304.1"/>
    <property type="molecule type" value="Genomic_DNA"/>
</dbReference>
<evidence type="ECO:0000259" key="12">
    <source>
        <dbReference type="PROSITE" id="PS50893"/>
    </source>
</evidence>